<feature type="compositionally biased region" description="Polar residues" evidence="1">
    <location>
        <begin position="52"/>
        <end position="77"/>
    </location>
</feature>
<evidence type="ECO:0000256" key="1">
    <source>
        <dbReference type="SAM" id="MobiDB-lite"/>
    </source>
</evidence>
<reference evidence="3" key="1">
    <citation type="journal article" date="2013" name="Nat. Genet.">
        <title>The draft genomes of soft-shell turtle and green sea turtle yield insights into the development and evolution of the turtle-specific body plan.</title>
        <authorList>
            <person name="Wang Z."/>
            <person name="Pascual-Anaya J."/>
            <person name="Zadissa A."/>
            <person name="Li W."/>
            <person name="Niimura Y."/>
            <person name="Huang Z."/>
            <person name="Li C."/>
            <person name="White S."/>
            <person name="Xiong Z."/>
            <person name="Fang D."/>
            <person name="Wang B."/>
            <person name="Ming Y."/>
            <person name="Chen Y."/>
            <person name="Zheng Y."/>
            <person name="Kuraku S."/>
            <person name="Pignatelli M."/>
            <person name="Herrero J."/>
            <person name="Beal K."/>
            <person name="Nozawa M."/>
            <person name="Li Q."/>
            <person name="Wang J."/>
            <person name="Zhang H."/>
            <person name="Yu L."/>
            <person name="Shigenobu S."/>
            <person name="Wang J."/>
            <person name="Liu J."/>
            <person name="Flicek P."/>
            <person name="Searle S."/>
            <person name="Wang J."/>
            <person name="Kuratani S."/>
            <person name="Yin Y."/>
            <person name="Aken B."/>
            <person name="Zhang G."/>
            <person name="Irie N."/>
        </authorList>
    </citation>
    <scope>NUCLEOTIDE SEQUENCE [LARGE SCALE GENOMIC DNA]</scope>
</reference>
<organism evidence="2 3">
    <name type="scientific">Chelonia mydas</name>
    <name type="common">Green sea-turtle</name>
    <name type="synonym">Chelonia agassizi</name>
    <dbReference type="NCBI Taxonomy" id="8469"/>
    <lineage>
        <taxon>Eukaryota</taxon>
        <taxon>Metazoa</taxon>
        <taxon>Chordata</taxon>
        <taxon>Craniata</taxon>
        <taxon>Vertebrata</taxon>
        <taxon>Euteleostomi</taxon>
        <taxon>Archelosauria</taxon>
        <taxon>Testudinata</taxon>
        <taxon>Testudines</taxon>
        <taxon>Cryptodira</taxon>
        <taxon>Durocryptodira</taxon>
        <taxon>Americhelydia</taxon>
        <taxon>Chelonioidea</taxon>
        <taxon>Cheloniidae</taxon>
        <taxon>Chelonia</taxon>
    </lineage>
</organism>
<accession>M7AZI6</accession>
<keyword evidence="3" id="KW-1185">Reference proteome</keyword>
<proteinExistence type="predicted"/>
<gene>
    <name evidence="2" type="ORF">UY3_14332</name>
</gene>
<name>M7AZI6_CHEMY</name>
<evidence type="ECO:0000313" key="2">
    <source>
        <dbReference type="EMBL" id="EMP28550.1"/>
    </source>
</evidence>
<feature type="region of interest" description="Disordered" evidence="1">
    <location>
        <begin position="32"/>
        <end position="85"/>
    </location>
</feature>
<sequence>MGWGYPESAQLRAAAASASGAHAIKTEQTVASSLTQQFKKPRLRGSSGPAPVQQTAFGTETDSHQSLNLPTVGQNPSVDPVPISQRGGFATAMEERLPSAAALREQTQPYSDTPGSTLHQCAVELADALKHEDSNKQDIRRSNIV</sequence>
<dbReference type="AlphaFoldDB" id="M7AZI6"/>
<dbReference type="EMBL" id="KB562788">
    <property type="protein sequence ID" value="EMP28550.1"/>
    <property type="molecule type" value="Genomic_DNA"/>
</dbReference>
<evidence type="ECO:0000313" key="3">
    <source>
        <dbReference type="Proteomes" id="UP000031443"/>
    </source>
</evidence>
<dbReference type="Proteomes" id="UP000031443">
    <property type="component" value="Unassembled WGS sequence"/>
</dbReference>
<protein>
    <submittedName>
        <fullName evidence="2">Uncharacterized protein</fullName>
    </submittedName>
</protein>